<name>A0A5C4U543_9CORY</name>
<protein>
    <submittedName>
        <fullName evidence="2">FxsA family protein</fullName>
    </submittedName>
</protein>
<feature type="transmembrane region" description="Helical" evidence="1">
    <location>
        <begin position="12"/>
        <end position="34"/>
    </location>
</feature>
<dbReference type="EMBL" id="VDHJ01000007">
    <property type="protein sequence ID" value="TNL97623.1"/>
    <property type="molecule type" value="Genomic_DNA"/>
</dbReference>
<feature type="transmembrane region" description="Helical" evidence="1">
    <location>
        <begin position="83"/>
        <end position="109"/>
    </location>
</feature>
<dbReference type="Pfam" id="PF04186">
    <property type="entry name" value="FxsA"/>
    <property type="match status" value="1"/>
</dbReference>
<gene>
    <name evidence="2" type="ORF">FHE74_05920</name>
</gene>
<dbReference type="AlphaFoldDB" id="A0A5C4U543"/>
<sequence length="159" mass="16651">MLPGCSASSGNVANMPLVLVFLYIAIEAVAFYAVATWLGIGWALLALFALMVVGGLAGMSQVRRVSARAAQGRIGPGQLAGDIGLLFAGTILAASPGFITAIPGFFLIIPFTRSLVRKSAANSLTRRVQDFGARAYSASPMAQRHTSYGSFVIDEDPRA</sequence>
<feature type="transmembrane region" description="Helical" evidence="1">
    <location>
        <begin position="40"/>
        <end position="62"/>
    </location>
</feature>
<keyword evidence="1" id="KW-1133">Transmembrane helix</keyword>
<dbReference type="PANTHER" id="PTHR35335:SF1">
    <property type="entry name" value="UPF0716 PROTEIN FXSA"/>
    <property type="match status" value="1"/>
</dbReference>
<proteinExistence type="predicted"/>
<dbReference type="GO" id="GO:0016020">
    <property type="term" value="C:membrane"/>
    <property type="evidence" value="ECO:0007669"/>
    <property type="project" value="InterPro"/>
</dbReference>
<accession>A0A5C4U543</accession>
<dbReference type="InterPro" id="IPR007313">
    <property type="entry name" value="FxsA"/>
</dbReference>
<organism evidence="2 3">
    <name type="scientific">Corynebacterium tapiri</name>
    <dbReference type="NCBI Taxonomy" id="1448266"/>
    <lineage>
        <taxon>Bacteria</taxon>
        <taxon>Bacillati</taxon>
        <taxon>Actinomycetota</taxon>
        <taxon>Actinomycetes</taxon>
        <taxon>Mycobacteriales</taxon>
        <taxon>Corynebacteriaceae</taxon>
        <taxon>Corynebacterium</taxon>
    </lineage>
</organism>
<evidence type="ECO:0000313" key="2">
    <source>
        <dbReference type="EMBL" id="TNL97623.1"/>
    </source>
</evidence>
<comment type="caution">
    <text evidence="2">The sequence shown here is derived from an EMBL/GenBank/DDBJ whole genome shotgun (WGS) entry which is preliminary data.</text>
</comment>
<keyword evidence="1" id="KW-0472">Membrane</keyword>
<dbReference type="PANTHER" id="PTHR35335">
    <property type="entry name" value="UPF0716 PROTEIN FXSA"/>
    <property type="match status" value="1"/>
</dbReference>
<reference evidence="2 3" key="1">
    <citation type="submission" date="2019-06" db="EMBL/GenBank/DDBJ databases">
        <authorList>
            <person name="Li J."/>
        </authorList>
    </citation>
    <scope>NUCLEOTIDE SEQUENCE [LARGE SCALE GENOMIC DNA]</scope>
    <source>
        <strain evidence="2 3">LMG 28165</strain>
    </source>
</reference>
<dbReference type="Proteomes" id="UP000312032">
    <property type="component" value="Unassembled WGS sequence"/>
</dbReference>
<keyword evidence="3" id="KW-1185">Reference proteome</keyword>
<dbReference type="OrthoDB" id="4422778at2"/>
<keyword evidence="1" id="KW-0812">Transmembrane</keyword>
<evidence type="ECO:0000256" key="1">
    <source>
        <dbReference type="SAM" id="Phobius"/>
    </source>
</evidence>
<evidence type="ECO:0000313" key="3">
    <source>
        <dbReference type="Proteomes" id="UP000312032"/>
    </source>
</evidence>
<dbReference type="NCBIfam" id="NF008528">
    <property type="entry name" value="PRK11463.1-2"/>
    <property type="match status" value="1"/>
</dbReference>